<evidence type="ECO:0000256" key="11">
    <source>
        <dbReference type="ARBA" id="ARBA00023246"/>
    </source>
</evidence>
<feature type="disulfide bond" description="Interchain" evidence="15">
    <location>
        <position position="370"/>
    </location>
</feature>
<feature type="domain" description="TGF-beta family profile" evidence="17">
    <location>
        <begin position="298"/>
        <end position="405"/>
    </location>
</feature>
<keyword evidence="5" id="KW-0272">Extracellular matrix</keyword>
<evidence type="ECO:0000256" key="15">
    <source>
        <dbReference type="PIRSR" id="PIRSR001787-1"/>
    </source>
</evidence>
<keyword evidence="6" id="KW-0165">Cleavage on pair of basic residues</keyword>
<dbReference type="GO" id="GO:0005160">
    <property type="term" value="F:transforming growth factor beta receptor binding"/>
    <property type="evidence" value="ECO:0007669"/>
    <property type="project" value="InterPro"/>
</dbReference>
<dbReference type="FunFam" id="2.10.90.10:FF:000004">
    <property type="entry name" value="Transforming growth factor beta"/>
    <property type="match status" value="1"/>
</dbReference>
<dbReference type="PANTHER" id="PTHR11848">
    <property type="entry name" value="TGF-BETA FAMILY"/>
    <property type="match status" value="1"/>
</dbReference>
<evidence type="ECO:0000256" key="12">
    <source>
        <dbReference type="ARBA" id="ARBA00045988"/>
    </source>
</evidence>
<reference evidence="18" key="2">
    <citation type="submission" date="2025-09" db="UniProtKB">
        <authorList>
            <consortium name="Ensembl"/>
        </authorList>
    </citation>
    <scope>IDENTIFICATION</scope>
</reference>
<accession>A0A8C5RAQ0</accession>
<dbReference type="InterPro" id="IPR029034">
    <property type="entry name" value="Cystine-knot_cytokine"/>
</dbReference>
<dbReference type="InterPro" id="IPR015615">
    <property type="entry name" value="TGF-beta-rel"/>
</dbReference>
<evidence type="ECO:0000256" key="13">
    <source>
        <dbReference type="ARBA" id="ARBA00046153"/>
    </source>
</evidence>
<keyword evidence="10" id="KW-0325">Glycoprotein</keyword>
<evidence type="ECO:0000259" key="17">
    <source>
        <dbReference type="PROSITE" id="PS51362"/>
    </source>
</evidence>
<keyword evidence="4 14" id="KW-0964">Secreted</keyword>
<evidence type="ECO:0000256" key="10">
    <source>
        <dbReference type="ARBA" id="ARBA00023180"/>
    </source>
</evidence>
<comment type="similarity">
    <text evidence="3 14 16">Belongs to the TGF-beta family.</text>
</comment>
<keyword evidence="11 14" id="KW-0497">Mitogen</keyword>
<evidence type="ECO:0000313" key="19">
    <source>
        <dbReference type="Proteomes" id="UP000694406"/>
    </source>
</evidence>
<comment type="subcellular location">
    <subcellularLocation>
        <location evidence="2">Secreted</location>
        <location evidence="2">Extracellular space</location>
        <location evidence="2">Extracellular matrix</location>
    </subcellularLocation>
</comment>
<dbReference type="SMART" id="SM00204">
    <property type="entry name" value="TGFB"/>
    <property type="match status" value="1"/>
</dbReference>
<evidence type="ECO:0000256" key="2">
    <source>
        <dbReference type="ARBA" id="ARBA00004498"/>
    </source>
</evidence>
<dbReference type="GO" id="GO:0005125">
    <property type="term" value="F:cytokine activity"/>
    <property type="evidence" value="ECO:0007669"/>
    <property type="project" value="TreeGrafter"/>
</dbReference>
<dbReference type="GO" id="GO:0042127">
    <property type="term" value="P:regulation of cell population proliferation"/>
    <property type="evidence" value="ECO:0007669"/>
    <property type="project" value="TreeGrafter"/>
</dbReference>
<dbReference type="PROSITE" id="PS00250">
    <property type="entry name" value="TGF_BETA_1"/>
    <property type="match status" value="1"/>
</dbReference>
<evidence type="ECO:0000256" key="3">
    <source>
        <dbReference type="ARBA" id="ARBA00006656"/>
    </source>
</evidence>
<sequence length="405" mass="46830">MFFFSVLLMALWILGPRMTDSAFSMCQDLNFEVARARRIQAVRGQILSKLQLETPPKEEGAPHPLPHEVTLLYNSTREPVRRMVTCEGRQSTALHEDEEYYAKEVRRVEMLAFGHADNFIPGPFSTPFFRFLHFGVSAAHPNFSNLIQAELRIYKIPNPGSHATEQHVELSQVRRLLKEPSAQTQRYVGSQILFPRHRAEWVWFDVTESVRRWLRNRGKKLSFKLELHCPCCSSTPAWNTINSQRREPLETLFAGLDDNLIKEVWKGWSRPPDLTHKAPHLILTLRPPSQLDLAPKGRYRRAANTPNCCLHPLYIDFRKDLKWKWIHQPKGYKANFCAGSCQYSLTTNMHHNMVLPLYSKLNPEGSAAPCCVARKLEPLTILYYVGRQPKVQQLSNMIVKSCRCR</sequence>
<dbReference type="PRINTS" id="PR01426">
    <property type="entry name" value="TGFBETA3"/>
</dbReference>
<comment type="function">
    <text evidence="1">Transforming growth factor beta-3 proprotein: Precursor of the Latency-associated peptide (LAP) and Transforming growth factor beta-3 (TGF-beta-3) chains, which constitute the regulatory and active subunit of TGF-beta-3, respectively.</text>
</comment>
<dbReference type="Pfam" id="PF00019">
    <property type="entry name" value="TGF_beta"/>
    <property type="match status" value="1"/>
</dbReference>
<dbReference type="InterPro" id="IPR001111">
    <property type="entry name" value="TGF-b_propeptide"/>
</dbReference>
<dbReference type="AlphaFoldDB" id="A0A8C5RAQ0"/>
<dbReference type="Gene3D" id="2.10.90.10">
    <property type="entry name" value="Cystine-knot cytokines"/>
    <property type="match status" value="1"/>
</dbReference>
<dbReference type="PROSITE" id="PS51362">
    <property type="entry name" value="TGF_BETA_2"/>
    <property type="match status" value="1"/>
</dbReference>
<feature type="disulfide bond" evidence="15">
    <location>
        <begin position="337"/>
        <end position="402"/>
    </location>
</feature>
<dbReference type="GeneTree" id="ENSGT00940000166208"/>
<evidence type="ECO:0000256" key="7">
    <source>
        <dbReference type="ARBA" id="ARBA00022729"/>
    </source>
</evidence>
<evidence type="ECO:0000256" key="16">
    <source>
        <dbReference type="RuleBase" id="RU000354"/>
    </source>
</evidence>
<dbReference type="Ensembl" id="ENSLLTT00000000696.1">
    <property type="protein sequence ID" value="ENSLLTP00000000671.1"/>
    <property type="gene ID" value="ENSLLTG00000000534.1"/>
</dbReference>
<feature type="disulfide bond" evidence="15">
    <location>
        <begin position="341"/>
        <end position="404"/>
    </location>
</feature>
<dbReference type="PIRSF" id="PIRSF001787">
    <property type="entry name" value="TGF-beta"/>
    <property type="match status" value="1"/>
</dbReference>
<proteinExistence type="inferred from homology"/>
<keyword evidence="8 14" id="KW-0339">Growth factor</keyword>
<comment type="function">
    <text evidence="12">Required to maintain the Transforming growth factor beta-3 (TGF-beta-3) chain in a latent state during storage in extracellular matrix. Associates non-covalently with TGF-beta-3 and regulates its activation via interaction with 'milieu molecules', such as LTBP1 and LRRC32/GARP, that control activation of TGF-beta-3. Interaction with integrins results in distortion of the Latency-associated peptide chain and subsequent release of the active TGF-beta-3.</text>
</comment>
<dbReference type="InterPro" id="IPR001839">
    <property type="entry name" value="TGF-b_C"/>
</dbReference>
<evidence type="ECO:0000256" key="9">
    <source>
        <dbReference type="ARBA" id="ARBA00023157"/>
    </source>
</evidence>
<protein>
    <recommendedName>
        <fullName evidence="14">Transforming growth factor beta</fullName>
    </recommendedName>
</protein>
<dbReference type="Pfam" id="PF00688">
    <property type="entry name" value="TGFb_propeptide"/>
    <property type="match status" value="1"/>
</dbReference>
<keyword evidence="19" id="KW-1185">Reference proteome</keyword>
<dbReference type="PANTHER" id="PTHR11848:SF249">
    <property type="entry name" value="TRANSFORMING GROWTH FACTOR BETA"/>
    <property type="match status" value="1"/>
</dbReference>
<dbReference type="GO" id="GO:0005615">
    <property type="term" value="C:extracellular space"/>
    <property type="evidence" value="ECO:0007669"/>
    <property type="project" value="UniProtKB-UniRule"/>
</dbReference>
<feature type="chain" id="PRO_5034387032" description="Transforming growth factor beta" evidence="14">
    <location>
        <begin position="22"/>
        <end position="405"/>
    </location>
</feature>
<organism evidence="18 19">
    <name type="scientific">Laticauda laticaudata</name>
    <name type="common">Blue-ringed sea krait</name>
    <name type="synonym">Blue-lipped sea krait</name>
    <dbReference type="NCBI Taxonomy" id="8630"/>
    <lineage>
        <taxon>Eukaryota</taxon>
        <taxon>Metazoa</taxon>
        <taxon>Chordata</taxon>
        <taxon>Craniata</taxon>
        <taxon>Vertebrata</taxon>
        <taxon>Euteleostomi</taxon>
        <taxon>Lepidosauria</taxon>
        <taxon>Squamata</taxon>
        <taxon>Bifurcata</taxon>
        <taxon>Unidentata</taxon>
        <taxon>Episquamata</taxon>
        <taxon>Toxicofera</taxon>
        <taxon>Serpentes</taxon>
        <taxon>Colubroidea</taxon>
        <taxon>Elapidae</taxon>
        <taxon>Laticaudinae</taxon>
        <taxon>Laticauda</taxon>
    </lineage>
</organism>
<keyword evidence="9 15" id="KW-1015">Disulfide bond</keyword>
<dbReference type="GO" id="GO:0051781">
    <property type="term" value="P:positive regulation of cell division"/>
    <property type="evidence" value="ECO:0007669"/>
    <property type="project" value="UniProtKB-UniRule"/>
</dbReference>
<dbReference type="InterPro" id="IPR015618">
    <property type="entry name" value="TGFB3"/>
</dbReference>
<evidence type="ECO:0000256" key="5">
    <source>
        <dbReference type="ARBA" id="ARBA00022530"/>
    </source>
</evidence>
<comment type="subunit">
    <text evidence="14">Homodimer; disulfide-linked.</text>
</comment>
<dbReference type="SUPFAM" id="SSF57501">
    <property type="entry name" value="Cystine-knot cytokines"/>
    <property type="match status" value="1"/>
</dbReference>
<evidence type="ECO:0000256" key="1">
    <source>
        <dbReference type="ARBA" id="ARBA00003972"/>
    </source>
</evidence>
<evidence type="ECO:0000256" key="14">
    <source>
        <dbReference type="PIRNR" id="PIRNR001787"/>
    </source>
</evidence>
<evidence type="ECO:0000313" key="18">
    <source>
        <dbReference type="Ensembl" id="ENSLLTP00000000671.1"/>
    </source>
</evidence>
<dbReference type="PRINTS" id="PR01423">
    <property type="entry name" value="TGFBETA"/>
</dbReference>
<dbReference type="GO" id="GO:0008083">
    <property type="term" value="F:growth factor activity"/>
    <property type="evidence" value="ECO:0007669"/>
    <property type="project" value="UniProtKB-UniRule"/>
</dbReference>
<keyword evidence="7 14" id="KW-0732">Signal</keyword>
<dbReference type="GO" id="GO:0007179">
    <property type="term" value="P:transforming growth factor beta receptor signaling pathway"/>
    <property type="evidence" value="ECO:0007669"/>
    <property type="project" value="TreeGrafter"/>
</dbReference>
<dbReference type="InterPro" id="IPR016319">
    <property type="entry name" value="TGF-beta"/>
</dbReference>
<dbReference type="InterPro" id="IPR017948">
    <property type="entry name" value="TGFb_CS"/>
</dbReference>
<evidence type="ECO:0000256" key="4">
    <source>
        <dbReference type="ARBA" id="ARBA00022525"/>
    </source>
</evidence>
<evidence type="ECO:0000256" key="6">
    <source>
        <dbReference type="ARBA" id="ARBA00022685"/>
    </source>
</evidence>
<name>A0A8C5RAQ0_LATLA</name>
<comment type="function">
    <text evidence="13">Transforming growth factor beta-3: Multifunctional protein that regulates embryogenesis and cell differentiation and is required in various processes such as secondary palate development. Activation into mature form follows different steps: following cleavage of the proprotein in the Golgi apparatus, Latency-associated peptide (LAP) and Transforming growth factor beta-3 (TGF-beta-3) chains remain non-covalently linked rendering TGF-beta-3 inactive during storage in extracellular matrix. At the same time, LAP chain interacts with 'milieu molecules', such as LTBP1 and LRRC32/GARP that control activation of TGF-beta-3 and maintain it in a latent state during storage in extracellular milieus. TGF-beta-3 is released from LAP by integrins: integrin-binding results in distortion of the LAP chain and subsequent release of the active TGF-beta-3. Once activated following release of LAP, TGF-beta-3 acts by binding to TGF-beta receptors (TGFBR1 and TGFBR2), which transduce signal.</text>
</comment>
<dbReference type="Proteomes" id="UP000694406">
    <property type="component" value="Unplaced"/>
</dbReference>
<feature type="disulfide bond" evidence="15">
    <location>
        <begin position="308"/>
        <end position="371"/>
    </location>
</feature>
<feature type="signal peptide" evidence="14">
    <location>
        <begin position="1"/>
        <end position="21"/>
    </location>
</feature>
<reference evidence="18" key="1">
    <citation type="submission" date="2025-08" db="UniProtKB">
        <authorList>
            <consortium name="Ensembl"/>
        </authorList>
    </citation>
    <scope>IDENTIFICATION</scope>
</reference>
<evidence type="ECO:0000256" key="8">
    <source>
        <dbReference type="ARBA" id="ARBA00023030"/>
    </source>
</evidence>
<dbReference type="Gene3D" id="2.60.120.970">
    <property type="match status" value="1"/>
</dbReference>